<accession>A0A2H0X7F2</accession>
<dbReference type="AlphaFoldDB" id="A0A2H0X7F2"/>
<evidence type="ECO:0000256" key="6">
    <source>
        <dbReference type="ARBA" id="ARBA00050038"/>
    </source>
</evidence>
<dbReference type="EMBL" id="PEYW01000024">
    <property type="protein sequence ID" value="PIS20856.1"/>
    <property type="molecule type" value="Genomic_DNA"/>
</dbReference>
<dbReference type="EC" id="3.1.1.29" evidence="1 7"/>
<dbReference type="InterPro" id="IPR018171">
    <property type="entry name" value="Pept_tRNA_hydro_CS"/>
</dbReference>
<protein>
    <recommendedName>
        <fullName evidence="6 7">Peptidyl-tRNA hydrolase</fullName>
        <ecNumber evidence="1 7">3.1.1.29</ecNumber>
    </recommendedName>
</protein>
<organism evidence="9 10">
    <name type="scientific">candidate division WWE3 bacterium CG08_land_8_20_14_0_20_43_13</name>
    <dbReference type="NCBI Taxonomy" id="1975087"/>
    <lineage>
        <taxon>Bacteria</taxon>
        <taxon>Katanobacteria</taxon>
    </lineage>
</organism>
<dbReference type="PROSITE" id="PS01195">
    <property type="entry name" value="PEPT_TRNA_HYDROL_1"/>
    <property type="match status" value="1"/>
</dbReference>
<gene>
    <name evidence="9" type="ORF">COT52_01590</name>
</gene>
<evidence type="ECO:0000313" key="9">
    <source>
        <dbReference type="EMBL" id="PIS20856.1"/>
    </source>
</evidence>
<evidence type="ECO:0000256" key="7">
    <source>
        <dbReference type="RuleBase" id="RU000673"/>
    </source>
</evidence>
<dbReference type="Proteomes" id="UP000231414">
    <property type="component" value="Unassembled WGS sequence"/>
</dbReference>
<reference evidence="10" key="1">
    <citation type="submission" date="2017-09" db="EMBL/GenBank/DDBJ databases">
        <title>Depth-based differentiation of microbial function through sediment-hosted aquifers and enrichment of novel symbionts in the deep terrestrial subsurface.</title>
        <authorList>
            <person name="Probst A.J."/>
            <person name="Ladd B."/>
            <person name="Jarett J.K."/>
            <person name="Geller-Mcgrath D.E."/>
            <person name="Sieber C.M.K."/>
            <person name="Emerson J.B."/>
            <person name="Anantharaman K."/>
            <person name="Thomas B.C."/>
            <person name="Malmstrom R."/>
            <person name="Stieglmeier M."/>
            <person name="Klingl A."/>
            <person name="Woyke T."/>
            <person name="Ryan C.M."/>
            <person name="Banfield J.F."/>
        </authorList>
    </citation>
    <scope>NUCLEOTIDE SEQUENCE [LARGE SCALE GENOMIC DNA]</scope>
</reference>
<dbReference type="Pfam" id="PF01195">
    <property type="entry name" value="Pept_tRNA_hydro"/>
    <property type="match status" value="1"/>
</dbReference>
<dbReference type="InterPro" id="IPR036416">
    <property type="entry name" value="Pept_tRNA_hydro_sf"/>
</dbReference>
<evidence type="ECO:0000313" key="10">
    <source>
        <dbReference type="Proteomes" id="UP000231414"/>
    </source>
</evidence>
<evidence type="ECO:0000256" key="1">
    <source>
        <dbReference type="ARBA" id="ARBA00013260"/>
    </source>
</evidence>
<dbReference type="PANTHER" id="PTHR17224:SF1">
    <property type="entry name" value="PEPTIDYL-TRNA HYDROLASE"/>
    <property type="match status" value="1"/>
</dbReference>
<dbReference type="PANTHER" id="PTHR17224">
    <property type="entry name" value="PEPTIDYL-TRNA HYDROLASE"/>
    <property type="match status" value="1"/>
</dbReference>
<evidence type="ECO:0000256" key="4">
    <source>
        <dbReference type="ARBA" id="ARBA00022884"/>
    </source>
</evidence>
<dbReference type="SUPFAM" id="SSF53178">
    <property type="entry name" value="Peptidyl-tRNA hydrolase-like"/>
    <property type="match status" value="1"/>
</dbReference>
<dbReference type="CDD" id="cd00462">
    <property type="entry name" value="PTH"/>
    <property type="match status" value="1"/>
</dbReference>
<evidence type="ECO:0000256" key="5">
    <source>
        <dbReference type="ARBA" id="ARBA00038063"/>
    </source>
</evidence>
<evidence type="ECO:0000256" key="2">
    <source>
        <dbReference type="ARBA" id="ARBA00022555"/>
    </source>
</evidence>
<dbReference type="GO" id="GO:0004045">
    <property type="term" value="F:peptidyl-tRNA hydrolase activity"/>
    <property type="evidence" value="ECO:0007669"/>
    <property type="project" value="UniProtKB-EC"/>
</dbReference>
<dbReference type="NCBIfam" id="TIGR00447">
    <property type="entry name" value="pth"/>
    <property type="match status" value="1"/>
</dbReference>
<dbReference type="InterPro" id="IPR001328">
    <property type="entry name" value="Pept_tRNA_hydro"/>
</dbReference>
<comment type="similarity">
    <text evidence="5 8">Belongs to the PTH family.</text>
</comment>
<evidence type="ECO:0000256" key="8">
    <source>
        <dbReference type="RuleBase" id="RU004320"/>
    </source>
</evidence>
<keyword evidence="3 7" id="KW-0378">Hydrolase</keyword>
<keyword evidence="4" id="KW-0694">RNA-binding</keyword>
<name>A0A2H0X7F2_UNCKA</name>
<proteinExistence type="inferred from homology"/>
<comment type="catalytic activity">
    <reaction evidence="7">
        <text>an N-acyl-L-alpha-aminoacyl-tRNA + H2O = an N-acyl-L-amino acid + a tRNA + H(+)</text>
        <dbReference type="Rhea" id="RHEA:54448"/>
        <dbReference type="Rhea" id="RHEA-COMP:10123"/>
        <dbReference type="Rhea" id="RHEA-COMP:13883"/>
        <dbReference type="ChEBI" id="CHEBI:15377"/>
        <dbReference type="ChEBI" id="CHEBI:15378"/>
        <dbReference type="ChEBI" id="CHEBI:59874"/>
        <dbReference type="ChEBI" id="CHEBI:78442"/>
        <dbReference type="ChEBI" id="CHEBI:138191"/>
        <dbReference type="EC" id="3.1.1.29"/>
    </reaction>
</comment>
<sequence>MLFAIFVVFMFLLVGLGNPDLKYQHTRHNAGSLFVDWLADELKVSGGWELKKPLLSRITSHLSSPTPHLYLARPDVFMNNSGRAVAKLVKHFKVSLKYLLIVHDDLDIPFGQFRLQFDRGAAGHHGVESIIAHLGSQDFWRLRIGISPSHLVVSPEEFVLSKFTMPELELLPSLFGDCWAEWERVN</sequence>
<comment type="caution">
    <text evidence="9">The sequence shown here is derived from an EMBL/GenBank/DDBJ whole genome shotgun (WGS) entry which is preliminary data.</text>
</comment>
<keyword evidence="2" id="KW-0820">tRNA-binding</keyword>
<dbReference type="Gene3D" id="3.40.50.1470">
    <property type="entry name" value="Peptidyl-tRNA hydrolase"/>
    <property type="match status" value="1"/>
</dbReference>
<evidence type="ECO:0000256" key="3">
    <source>
        <dbReference type="ARBA" id="ARBA00022801"/>
    </source>
</evidence>
<dbReference type="GO" id="GO:0000049">
    <property type="term" value="F:tRNA binding"/>
    <property type="evidence" value="ECO:0007669"/>
    <property type="project" value="UniProtKB-KW"/>
</dbReference>